<name>A0AAN6YX12_9PEZI</name>
<dbReference type="AlphaFoldDB" id="A0AAN6YX12"/>
<dbReference type="GeneID" id="89933061"/>
<dbReference type="EMBL" id="MU853332">
    <property type="protein sequence ID" value="KAK4117216.1"/>
    <property type="molecule type" value="Genomic_DNA"/>
</dbReference>
<evidence type="ECO:0000313" key="2">
    <source>
        <dbReference type="EMBL" id="KAK4117216.1"/>
    </source>
</evidence>
<comment type="caution">
    <text evidence="2">The sequence shown here is derived from an EMBL/GenBank/DDBJ whole genome shotgun (WGS) entry which is preliminary data.</text>
</comment>
<sequence>MGSLCHAIANTILICQALFGLLFSTPFNAIGDLIPKSGNIHSRIQRFSCRPDRATDYDGNDGSNKACCPELTRSMSIMCWTHPASHQQVFIPRTIAASIISQSTYWDNIMASYVG</sequence>
<keyword evidence="1" id="KW-0732">Signal</keyword>
<protein>
    <submittedName>
        <fullName evidence="2">Uncharacterized protein</fullName>
    </submittedName>
</protein>
<dbReference type="RefSeq" id="XP_064674786.1">
    <property type="nucleotide sequence ID" value="XM_064808938.1"/>
</dbReference>
<dbReference type="Proteomes" id="UP001302812">
    <property type="component" value="Unassembled WGS sequence"/>
</dbReference>
<accession>A0AAN6YX12</accession>
<feature type="chain" id="PRO_5042836684" evidence="1">
    <location>
        <begin position="30"/>
        <end position="115"/>
    </location>
</feature>
<reference evidence="2" key="2">
    <citation type="submission" date="2023-05" db="EMBL/GenBank/DDBJ databases">
        <authorList>
            <consortium name="Lawrence Berkeley National Laboratory"/>
            <person name="Steindorff A."/>
            <person name="Hensen N."/>
            <person name="Bonometti L."/>
            <person name="Westerberg I."/>
            <person name="Brannstrom I.O."/>
            <person name="Guillou S."/>
            <person name="Cros-Aarteil S."/>
            <person name="Calhoun S."/>
            <person name="Haridas S."/>
            <person name="Kuo A."/>
            <person name="Mondo S."/>
            <person name="Pangilinan J."/>
            <person name="Riley R."/>
            <person name="Labutti K."/>
            <person name="Andreopoulos B."/>
            <person name="Lipzen A."/>
            <person name="Chen C."/>
            <person name="Yanf M."/>
            <person name="Daum C."/>
            <person name="Ng V."/>
            <person name="Clum A."/>
            <person name="Ohm R."/>
            <person name="Martin F."/>
            <person name="Silar P."/>
            <person name="Natvig D."/>
            <person name="Lalanne C."/>
            <person name="Gautier V."/>
            <person name="Ament-Velasquez S.L."/>
            <person name="Kruys A."/>
            <person name="Hutchinson M.I."/>
            <person name="Powell A.J."/>
            <person name="Barry K."/>
            <person name="Miller A.N."/>
            <person name="Grigoriev I.V."/>
            <person name="Debuchy R."/>
            <person name="Gladieux P."/>
            <person name="Thoren M.H."/>
            <person name="Johannesson H."/>
        </authorList>
    </citation>
    <scope>NUCLEOTIDE SEQUENCE</scope>
    <source>
        <strain evidence="2">CBS 508.74</strain>
    </source>
</reference>
<organism evidence="2 3">
    <name type="scientific">Canariomyces notabilis</name>
    <dbReference type="NCBI Taxonomy" id="2074819"/>
    <lineage>
        <taxon>Eukaryota</taxon>
        <taxon>Fungi</taxon>
        <taxon>Dikarya</taxon>
        <taxon>Ascomycota</taxon>
        <taxon>Pezizomycotina</taxon>
        <taxon>Sordariomycetes</taxon>
        <taxon>Sordariomycetidae</taxon>
        <taxon>Sordariales</taxon>
        <taxon>Chaetomiaceae</taxon>
        <taxon>Canariomyces</taxon>
    </lineage>
</organism>
<evidence type="ECO:0000256" key="1">
    <source>
        <dbReference type="SAM" id="SignalP"/>
    </source>
</evidence>
<gene>
    <name evidence="2" type="ORF">N656DRAFT_22523</name>
</gene>
<feature type="signal peptide" evidence="1">
    <location>
        <begin position="1"/>
        <end position="29"/>
    </location>
</feature>
<reference evidence="2" key="1">
    <citation type="journal article" date="2023" name="Mol. Phylogenet. Evol.">
        <title>Genome-scale phylogeny and comparative genomics of the fungal order Sordariales.</title>
        <authorList>
            <person name="Hensen N."/>
            <person name="Bonometti L."/>
            <person name="Westerberg I."/>
            <person name="Brannstrom I.O."/>
            <person name="Guillou S."/>
            <person name="Cros-Aarteil S."/>
            <person name="Calhoun S."/>
            <person name="Haridas S."/>
            <person name="Kuo A."/>
            <person name="Mondo S."/>
            <person name="Pangilinan J."/>
            <person name="Riley R."/>
            <person name="LaButti K."/>
            <person name="Andreopoulos B."/>
            <person name="Lipzen A."/>
            <person name="Chen C."/>
            <person name="Yan M."/>
            <person name="Daum C."/>
            <person name="Ng V."/>
            <person name="Clum A."/>
            <person name="Steindorff A."/>
            <person name="Ohm R.A."/>
            <person name="Martin F."/>
            <person name="Silar P."/>
            <person name="Natvig D.O."/>
            <person name="Lalanne C."/>
            <person name="Gautier V."/>
            <person name="Ament-Velasquez S.L."/>
            <person name="Kruys A."/>
            <person name="Hutchinson M.I."/>
            <person name="Powell A.J."/>
            <person name="Barry K."/>
            <person name="Miller A.N."/>
            <person name="Grigoriev I.V."/>
            <person name="Debuchy R."/>
            <person name="Gladieux P."/>
            <person name="Hiltunen Thoren M."/>
            <person name="Johannesson H."/>
        </authorList>
    </citation>
    <scope>NUCLEOTIDE SEQUENCE</scope>
    <source>
        <strain evidence="2">CBS 508.74</strain>
    </source>
</reference>
<proteinExistence type="predicted"/>
<evidence type="ECO:0000313" key="3">
    <source>
        <dbReference type="Proteomes" id="UP001302812"/>
    </source>
</evidence>
<keyword evidence="3" id="KW-1185">Reference proteome</keyword>